<reference evidence="1" key="1">
    <citation type="journal article" date="2021" name="Sci. Rep.">
        <title>Diploid genomic architecture of Nitzschia inconspicua, an elite biomass production diatom.</title>
        <authorList>
            <person name="Oliver A."/>
            <person name="Podell S."/>
            <person name="Pinowska A."/>
            <person name="Traller J.C."/>
            <person name="Smith S.R."/>
            <person name="McClure R."/>
            <person name="Beliaev A."/>
            <person name="Bohutskyi P."/>
            <person name="Hill E.A."/>
            <person name="Rabines A."/>
            <person name="Zheng H."/>
            <person name="Allen L.Z."/>
            <person name="Kuo A."/>
            <person name="Grigoriev I.V."/>
            <person name="Allen A.E."/>
            <person name="Hazlebeck D."/>
            <person name="Allen E.E."/>
        </authorList>
    </citation>
    <scope>NUCLEOTIDE SEQUENCE</scope>
    <source>
        <strain evidence="1">Hildebrandi</strain>
    </source>
</reference>
<sequence>MVGGLNPDILLSRFSKLFKLFMGKCPVHISAIDTIDHNCLSISSVAVIAASFSSSSAAEVVASATSMFTTSVNFRDSFLTGISIIGELRAVDECH</sequence>
<organism evidence="1 2">
    <name type="scientific">Nitzschia inconspicua</name>
    <dbReference type="NCBI Taxonomy" id="303405"/>
    <lineage>
        <taxon>Eukaryota</taxon>
        <taxon>Sar</taxon>
        <taxon>Stramenopiles</taxon>
        <taxon>Ochrophyta</taxon>
        <taxon>Bacillariophyta</taxon>
        <taxon>Bacillariophyceae</taxon>
        <taxon>Bacillariophycidae</taxon>
        <taxon>Bacillariales</taxon>
        <taxon>Bacillariaceae</taxon>
        <taxon>Nitzschia</taxon>
    </lineage>
</organism>
<dbReference type="AlphaFoldDB" id="A0A9K3LX48"/>
<protein>
    <submittedName>
        <fullName evidence="1">Uncharacterized protein</fullName>
    </submittedName>
</protein>
<name>A0A9K3LX48_9STRA</name>
<gene>
    <name evidence="1" type="ORF">IV203_027678</name>
</gene>
<proteinExistence type="predicted"/>
<evidence type="ECO:0000313" key="1">
    <source>
        <dbReference type="EMBL" id="KAG7369932.1"/>
    </source>
</evidence>
<reference evidence="1" key="2">
    <citation type="submission" date="2021-04" db="EMBL/GenBank/DDBJ databases">
        <authorList>
            <person name="Podell S."/>
        </authorList>
    </citation>
    <scope>NUCLEOTIDE SEQUENCE</scope>
    <source>
        <strain evidence="1">Hildebrandi</strain>
    </source>
</reference>
<evidence type="ECO:0000313" key="2">
    <source>
        <dbReference type="Proteomes" id="UP000693970"/>
    </source>
</evidence>
<dbReference type="Proteomes" id="UP000693970">
    <property type="component" value="Unassembled WGS sequence"/>
</dbReference>
<dbReference type="EMBL" id="JAGRRH010000005">
    <property type="protein sequence ID" value="KAG7369932.1"/>
    <property type="molecule type" value="Genomic_DNA"/>
</dbReference>
<comment type="caution">
    <text evidence="1">The sequence shown here is derived from an EMBL/GenBank/DDBJ whole genome shotgun (WGS) entry which is preliminary data.</text>
</comment>
<keyword evidence="2" id="KW-1185">Reference proteome</keyword>
<accession>A0A9K3LX48</accession>